<organism evidence="1 2">
    <name type="scientific">Azospirillum griseum</name>
    <dbReference type="NCBI Taxonomy" id="2496639"/>
    <lineage>
        <taxon>Bacteria</taxon>
        <taxon>Pseudomonadati</taxon>
        <taxon>Pseudomonadota</taxon>
        <taxon>Alphaproteobacteria</taxon>
        <taxon>Rhodospirillales</taxon>
        <taxon>Azospirillaceae</taxon>
        <taxon>Azospirillum</taxon>
    </lineage>
</organism>
<dbReference type="Proteomes" id="UP000277007">
    <property type="component" value="Unassembled WGS sequence"/>
</dbReference>
<accession>A0A3S0HXW2</accession>
<dbReference type="EMBL" id="RXMA01000027">
    <property type="protein sequence ID" value="RTR16171.1"/>
    <property type="molecule type" value="Genomic_DNA"/>
</dbReference>
<keyword evidence="2" id="KW-1185">Reference proteome</keyword>
<reference evidence="1 2" key="1">
    <citation type="submission" date="2018-12" db="EMBL/GenBank/DDBJ databases">
        <authorList>
            <person name="Yang Y."/>
        </authorList>
    </citation>
    <scope>NUCLEOTIDE SEQUENCE [LARGE SCALE GENOMIC DNA]</scope>
    <source>
        <strain evidence="1 2">L-25-5w-1</strain>
    </source>
</reference>
<evidence type="ECO:0000313" key="2">
    <source>
        <dbReference type="Proteomes" id="UP000277007"/>
    </source>
</evidence>
<protein>
    <submittedName>
        <fullName evidence="1">Uncharacterized protein</fullName>
    </submittedName>
</protein>
<dbReference type="RefSeq" id="WP_126619315.1">
    <property type="nucleotide sequence ID" value="NZ_JBHUCY010000066.1"/>
</dbReference>
<proteinExistence type="predicted"/>
<name>A0A3S0HXW2_9PROT</name>
<evidence type="ECO:0000313" key="1">
    <source>
        <dbReference type="EMBL" id="RTR16171.1"/>
    </source>
</evidence>
<gene>
    <name evidence="1" type="ORF">EJ903_21490</name>
</gene>
<comment type="caution">
    <text evidence="1">The sequence shown here is derived from an EMBL/GenBank/DDBJ whole genome shotgun (WGS) entry which is preliminary data.</text>
</comment>
<dbReference type="AlphaFoldDB" id="A0A3S0HXW2"/>
<sequence>MNAIDNLEGVFRRLGEDALCVSPGGVEASCTVLQAGTPLEFPGLVLPVDGVSFDLLRHQATPTVGGSLRVGANHFLIDTPPIPFPIAADPQALRWRLMIGWGQAATLRSVDDSGSPPRGSAWSVASGAEAGVVTLSIAGTLASGRICPGDAFQVPGHPDAYVAAGTVVAVGGVFTAIPLDRPLAAAVAAGTEVMASWVRDQPVRALPITDAAGLAGSVVKGATRWLVLGGSLRHRPKAGDRLTTEDGSVELSRIATHRSGTTVVAWDLQAT</sequence>